<dbReference type="SMART" id="SM00421">
    <property type="entry name" value="HTH_LUXR"/>
    <property type="match status" value="1"/>
</dbReference>
<evidence type="ECO:0000256" key="1">
    <source>
        <dbReference type="ARBA" id="ARBA00022553"/>
    </source>
</evidence>
<dbReference type="Pfam" id="PF00072">
    <property type="entry name" value="Response_reg"/>
    <property type="match status" value="1"/>
</dbReference>
<dbReference type="InterPro" id="IPR001789">
    <property type="entry name" value="Sig_transdc_resp-reg_receiver"/>
</dbReference>
<dbReference type="InterPro" id="IPR016032">
    <property type="entry name" value="Sig_transdc_resp-reg_C-effctor"/>
</dbReference>
<feature type="modified residue" description="4-aspartylphosphate" evidence="3">
    <location>
        <position position="53"/>
    </location>
</feature>
<organism evidence="6 7">
    <name type="scientific">Nitrosovibrio tenuis</name>
    <dbReference type="NCBI Taxonomy" id="1233"/>
    <lineage>
        <taxon>Bacteria</taxon>
        <taxon>Pseudomonadati</taxon>
        <taxon>Pseudomonadota</taxon>
        <taxon>Betaproteobacteria</taxon>
        <taxon>Nitrosomonadales</taxon>
        <taxon>Nitrosomonadaceae</taxon>
        <taxon>Nitrosovibrio</taxon>
    </lineage>
</organism>
<dbReference type="GO" id="GO:0000160">
    <property type="term" value="P:phosphorelay signal transduction system"/>
    <property type="evidence" value="ECO:0007669"/>
    <property type="project" value="InterPro"/>
</dbReference>
<keyword evidence="7" id="KW-1185">Reference proteome</keyword>
<dbReference type="SUPFAM" id="SSF46894">
    <property type="entry name" value="C-terminal effector domain of the bipartite response regulators"/>
    <property type="match status" value="1"/>
</dbReference>
<name>A0A1H7J6T3_9PROT</name>
<dbReference type="PANTHER" id="PTHR43214:SF43">
    <property type="entry name" value="TWO-COMPONENT RESPONSE REGULATOR"/>
    <property type="match status" value="1"/>
</dbReference>
<dbReference type="GO" id="GO:0006355">
    <property type="term" value="P:regulation of DNA-templated transcription"/>
    <property type="evidence" value="ECO:0007669"/>
    <property type="project" value="InterPro"/>
</dbReference>
<dbReference type="EMBL" id="FOBH01000002">
    <property type="protein sequence ID" value="SEK69892.1"/>
    <property type="molecule type" value="Genomic_DNA"/>
</dbReference>
<protein>
    <submittedName>
        <fullName evidence="6">Two component transcriptional regulator, LuxR family</fullName>
    </submittedName>
</protein>
<dbReference type="PROSITE" id="PS50043">
    <property type="entry name" value="HTH_LUXR_2"/>
    <property type="match status" value="1"/>
</dbReference>
<gene>
    <name evidence="6" type="ORF">SAMN05216387_102394</name>
</gene>
<evidence type="ECO:0000313" key="7">
    <source>
        <dbReference type="Proteomes" id="UP000198620"/>
    </source>
</evidence>
<dbReference type="GO" id="GO:0003677">
    <property type="term" value="F:DNA binding"/>
    <property type="evidence" value="ECO:0007669"/>
    <property type="project" value="UniProtKB-KW"/>
</dbReference>
<dbReference type="STRING" id="1233.SAMN05216387_102394"/>
<dbReference type="InterPro" id="IPR011006">
    <property type="entry name" value="CheY-like_superfamily"/>
</dbReference>
<dbReference type="AlphaFoldDB" id="A0A1H7J6T3"/>
<evidence type="ECO:0000256" key="2">
    <source>
        <dbReference type="ARBA" id="ARBA00023125"/>
    </source>
</evidence>
<evidence type="ECO:0000256" key="3">
    <source>
        <dbReference type="PROSITE-ProRule" id="PRU00169"/>
    </source>
</evidence>
<dbReference type="SMART" id="SM00448">
    <property type="entry name" value="REC"/>
    <property type="match status" value="1"/>
</dbReference>
<reference evidence="6 7" key="1">
    <citation type="submission" date="2016-10" db="EMBL/GenBank/DDBJ databases">
        <authorList>
            <person name="de Groot N.N."/>
        </authorList>
    </citation>
    <scope>NUCLEOTIDE SEQUENCE [LARGE SCALE GENOMIC DNA]</scope>
    <source>
        <strain evidence="6 7">Nv1</strain>
    </source>
</reference>
<evidence type="ECO:0000259" key="4">
    <source>
        <dbReference type="PROSITE" id="PS50043"/>
    </source>
</evidence>
<dbReference type="Proteomes" id="UP000198620">
    <property type="component" value="Unassembled WGS sequence"/>
</dbReference>
<evidence type="ECO:0000313" key="6">
    <source>
        <dbReference type="EMBL" id="SEK69892.1"/>
    </source>
</evidence>
<dbReference type="InterPro" id="IPR000792">
    <property type="entry name" value="Tscrpt_reg_LuxR_C"/>
</dbReference>
<dbReference type="InterPro" id="IPR058245">
    <property type="entry name" value="NreC/VraR/RcsB-like_REC"/>
</dbReference>
<sequence length="208" mass="22980">MNILIVDDHAIVRQGLRQILIESGKVLLVGEAERGAEAMRQVREGGWDVVVLDISLPDRNGIEILKQIKKECPKIRVLMLSMHDEGIYAIRALKAGASGYITKQSAPGELMAAIHHVAKGRKYLTATLAEAMADSFGEDPDRSPHETLSDREYQTLCLIASGKSLTDAAEEMRLSVKTVSVYRSRLLEKMKLKNNAELTHYAIKNGLA</sequence>
<dbReference type="SUPFAM" id="SSF52172">
    <property type="entry name" value="CheY-like"/>
    <property type="match status" value="1"/>
</dbReference>
<proteinExistence type="predicted"/>
<keyword evidence="1 3" id="KW-0597">Phosphoprotein</keyword>
<evidence type="ECO:0000259" key="5">
    <source>
        <dbReference type="PROSITE" id="PS50110"/>
    </source>
</evidence>
<dbReference type="OrthoDB" id="9780593at2"/>
<accession>A0A1H7J6T3</accession>
<dbReference type="PROSITE" id="PS50110">
    <property type="entry name" value="RESPONSE_REGULATORY"/>
    <property type="match status" value="1"/>
</dbReference>
<dbReference type="Gene3D" id="3.40.50.2300">
    <property type="match status" value="1"/>
</dbReference>
<feature type="domain" description="Response regulatory" evidence="5">
    <location>
        <begin position="2"/>
        <end position="118"/>
    </location>
</feature>
<dbReference type="Pfam" id="PF00196">
    <property type="entry name" value="GerE"/>
    <property type="match status" value="1"/>
</dbReference>
<dbReference type="CDD" id="cd17535">
    <property type="entry name" value="REC_NarL-like"/>
    <property type="match status" value="1"/>
</dbReference>
<feature type="domain" description="HTH luxR-type" evidence="4">
    <location>
        <begin position="141"/>
        <end position="206"/>
    </location>
</feature>
<dbReference type="CDD" id="cd06170">
    <property type="entry name" value="LuxR_C_like"/>
    <property type="match status" value="1"/>
</dbReference>
<dbReference type="InterPro" id="IPR039420">
    <property type="entry name" value="WalR-like"/>
</dbReference>
<dbReference type="RefSeq" id="WP_090827560.1">
    <property type="nucleotide sequence ID" value="NZ_FOBH01000002.1"/>
</dbReference>
<dbReference type="PRINTS" id="PR00038">
    <property type="entry name" value="HTHLUXR"/>
</dbReference>
<keyword evidence="2" id="KW-0238">DNA-binding</keyword>
<dbReference type="PANTHER" id="PTHR43214">
    <property type="entry name" value="TWO-COMPONENT RESPONSE REGULATOR"/>
    <property type="match status" value="1"/>
</dbReference>